<comment type="caution">
    <text evidence="2">The sequence shown here is derived from an EMBL/GenBank/DDBJ whole genome shotgun (WGS) entry which is preliminary data.</text>
</comment>
<dbReference type="InterPro" id="IPR035093">
    <property type="entry name" value="RelE/ParE_toxin_dom_sf"/>
</dbReference>
<dbReference type="STRING" id="1618647.UW30_C0021G0008"/>
<gene>
    <name evidence="2" type="ORF">UW30_C0021G0008</name>
</gene>
<dbReference type="SUPFAM" id="SSF143011">
    <property type="entry name" value="RelE-like"/>
    <property type="match status" value="1"/>
</dbReference>
<dbReference type="PANTHER" id="PTHR38813">
    <property type="match status" value="1"/>
</dbReference>
<dbReference type="EMBL" id="LCHU01000021">
    <property type="protein sequence ID" value="KKT40553.1"/>
    <property type="molecule type" value="Genomic_DNA"/>
</dbReference>
<keyword evidence="1" id="KW-1277">Toxin-antitoxin system</keyword>
<dbReference type="Gene3D" id="3.30.2310.20">
    <property type="entry name" value="RelE-like"/>
    <property type="match status" value="1"/>
</dbReference>
<dbReference type="PANTHER" id="PTHR38813:SF1">
    <property type="entry name" value="TOXIN RELE1-RELATED"/>
    <property type="match status" value="1"/>
</dbReference>
<protein>
    <submittedName>
        <fullName evidence="2">Plasmid stabilization system</fullName>
    </submittedName>
</protein>
<dbReference type="AlphaFoldDB" id="A0A0G1H260"/>
<proteinExistence type="predicted"/>
<dbReference type="InterPro" id="IPR052747">
    <property type="entry name" value="TA_system_RelE_toxin"/>
</dbReference>
<evidence type="ECO:0000313" key="2">
    <source>
        <dbReference type="EMBL" id="KKT40553.1"/>
    </source>
</evidence>
<sequence>MPGDYKIFLESRAEKDLGRLEIELRRRVLARLLSLKHNPRPSGAKKLEGSRFAWRIRIGDWRVVYEIYDKVKEIKIYRIKHRREGY</sequence>
<accession>A0A0G1H260</accession>
<dbReference type="InterPro" id="IPR007712">
    <property type="entry name" value="RelE/ParE_toxin"/>
</dbReference>
<evidence type="ECO:0000256" key="1">
    <source>
        <dbReference type="ARBA" id="ARBA00022649"/>
    </source>
</evidence>
<dbReference type="Pfam" id="PF05016">
    <property type="entry name" value="ParE_toxin"/>
    <property type="match status" value="1"/>
</dbReference>
<dbReference type="Proteomes" id="UP000034736">
    <property type="component" value="Unassembled WGS sequence"/>
</dbReference>
<reference evidence="2 3" key="1">
    <citation type="journal article" date="2015" name="Nature">
        <title>rRNA introns, odd ribosomes, and small enigmatic genomes across a large radiation of phyla.</title>
        <authorList>
            <person name="Brown C.T."/>
            <person name="Hug L.A."/>
            <person name="Thomas B.C."/>
            <person name="Sharon I."/>
            <person name="Castelle C.J."/>
            <person name="Singh A."/>
            <person name="Wilkins M.J."/>
            <person name="Williams K.H."/>
            <person name="Banfield J.F."/>
        </authorList>
    </citation>
    <scope>NUCLEOTIDE SEQUENCE [LARGE SCALE GENOMIC DNA]</scope>
</reference>
<organism evidence="2 3">
    <name type="scientific">Candidatus Giovannonibacteria bacterium GW2011_GWA2_44_13b</name>
    <dbReference type="NCBI Taxonomy" id="1618647"/>
    <lineage>
        <taxon>Bacteria</taxon>
        <taxon>Candidatus Giovannoniibacteriota</taxon>
    </lineage>
</organism>
<name>A0A0G1H260_9BACT</name>
<evidence type="ECO:0000313" key="3">
    <source>
        <dbReference type="Proteomes" id="UP000034736"/>
    </source>
</evidence>